<reference evidence="2" key="2">
    <citation type="submission" date="2020-12" db="EMBL/GenBank/DDBJ databases">
        <title>New Spironucleus salmonicida genome in near-complete chromosomes.</title>
        <authorList>
            <person name="Xu F."/>
            <person name="Kurt Z."/>
            <person name="Jimenez-Gonzalez A."/>
            <person name="Astvaldsson A."/>
            <person name="Andersson J.O."/>
            <person name="Svard S.G."/>
        </authorList>
    </citation>
    <scope>NUCLEOTIDE SEQUENCE</scope>
    <source>
        <strain evidence="2">ATCC 50377</strain>
    </source>
</reference>
<gene>
    <name evidence="1" type="ORF">SS50377_19145</name>
    <name evidence="2" type="ORF">SS50377_26575</name>
</gene>
<reference evidence="1 2" key="1">
    <citation type="journal article" date="2014" name="PLoS Genet.">
        <title>The Genome of Spironucleus salmonicida Highlights a Fish Pathogen Adapted to Fluctuating Environments.</title>
        <authorList>
            <person name="Xu F."/>
            <person name="Jerlstrom-Hultqvist J."/>
            <person name="Einarsson E."/>
            <person name="Astvaldsson A."/>
            <person name="Svard S.G."/>
            <person name="Andersson J.O."/>
        </authorList>
    </citation>
    <scope>NUCLEOTIDE SEQUENCE</scope>
    <source>
        <strain evidence="2">ATCC 50377</strain>
    </source>
</reference>
<name>V6LB22_9EUKA</name>
<dbReference type="SUPFAM" id="SSF46689">
    <property type="entry name" value="Homeodomain-like"/>
    <property type="match status" value="1"/>
</dbReference>
<evidence type="ECO:0008006" key="4">
    <source>
        <dbReference type="Google" id="ProtNLM"/>
    </source>
</evidence>
<dbReference type="Proteomes" id="UP000018208">
    <property type="component" value="Unassembled WGS sequence"/>
</dbReference>
<dbReference type="VEuPathDB" id="GiardiaDB:SS50377_26575"/>
<evidence type="ECO:0000313" key="1">
    <source>
        <dbReference type="EMBL" id="EST41428.1"/>
    </source>
</evidence>
<dbReference type="Gene3D" id="1.10.10.60">
    <property type="entry name" value="Homeodomain-like"/>
    <property type="match status" value="1"/>
</dbReference>
<dbReference type="InterPro" id="IPR009057">
    <property type="entry name" value="Homeodomain-like_sf"/>
</dbReference>
<evidence type="ECO:0000313" key="2">
    <source>
        <dbReference type="EMBL" id="KAH0572365.1"/>
    </source>
</evidence>
<dbReference type="EMBL" id="AUWU02000006">
    <property type="protein sequence ID" value="KAH0572365.1"/>
    <property type="molecule type" value="Genomic_DNA"/>
</dbReference>
<proteinExistence type="predicted"/>
<dbReference type="AlphaFoldDB" id="V6LB22"/>
<protein>
    <recommendedName>
        <fullName evidence="4">Myb-like DNA-binding domain-containing protein</fullName>
    </recommendedName>
</protein>
<sequence length="129" mass="15606">MTKQNYSKWTGQEEEVIKAEINNQLYILNRGKLSWIQISKVIETKTPRQCYDWYQIRKDRQSEKPHQWKKEEEELILQLVEQNISIKEISTYFINMSVSQIRNKIRYVNEIKDKKKLDGSFGVFNDLFN</sequence>
<accession>V6LB22</accession>
<evidence type="ECO:0000313" key="3">
    <source>
        <dbReference type="Proteomes" id="UP000018208"/>
    </source>
</evidence>
<dbReference type="OrthoDB" id="2143914at2759"/>
<dbReference type="EMBL" id="KI546170">
    <property type="protein sequence ID" value="EST41428.1"/>
    <property type="molecule type" value="Genomic_DNA"/>
</dbReference>
<organism evidence="1">
    <name type="scientific">Spironucleus salmonicida</name>
    <dbReference type="NCBI Taxonomy" id="348837"/>
    <lineage>
        <taxon>Eukaryota</taxon>
        <taxon>Metamonada</taxon>
        <taxon>Diplomonadida</taxon>
        <taxon>Hexamitidae</taxon>
        <taxon>Hexamitinae</taxon>
        <taxon>Spironucleus</taxon>
    </lineage>
</organism>
<keyword evidence="3" id="KW-1185">Reference proteome</keyword>